<dbReference type="EMBL" id="JARAKH010000001">
    <property type="protein sequence ID" value="KAK8407774.1"/>
    <property type="molecule type" value="Genomic_DNA"/>
</dbReference>
<evidence type="ECO:0000313" key="1">
    <source>
        <dbReference type="EMBL" id="KAK8407774.1"/>
    </source>
</evidence>
<dbReference type="AlphaFoldDB" id="A0AAW0V608"/>
<keyword evidence="2" id="KW-1185">Reference proteome</keyword>
<comment type="caution">
    <text evidence="1">The sequence shown here is derived from an EMBL/GenBank/DDBJ whole genome shotgun (WGS) entry which is preliminary data.</text>
</comment>
<dbReference type="Proteomes" id="UP001487740">
    <property type="component" value="Unassembled WGS sequence"/>
</dbReference>
<gene>
    <name evidence="1" type="ORF">O3P69_002369</name>
</gene>
<evidence type="ECO:0000313" key="2">
    <source>
        <dbReference type="Proteomes" id="UP001487740"/>
    </source>
</evidence>
<name>A0AAW0V608_SCYPA</name>
<reference evidence="1 2" key="1">
    <citation type="submission" date="2023-03" db="EMBL/GenBank/DDBJ databases">
        <title>High-quality genome of Scylla paramamosain provides insights in environmental adaptation.</title>
        <authorList>
            <person name="Zhang L."/>
        </authorList>
    </citation>
    <scope>NUCLEOTIDE SEQUENCE [LARGE SCALE GENOMIC DNA]</scope>
    <source>
        <strain evidence="1">LZ_2023a</strain>
        <tissue evidence="1">Muscle</tissue>
    </source>
</reference>
<accession>A0AAW0V608</accession>
<proteinExistence type="predicted"/>
<protein>
    <submittedName>
        <fullName evidence="1">Uncharacterized protein</fullName>
    </submittedName>
</protein>
<organism evidence="1 2">
    <name type="scientific">Scylla paramamosain</name>
    <name type="common">Mud crab</name>
    <dbReference type="NCBI Taxonomy" id="85552"/>
    <lineage>
        <taxon>Eukaryota</taxon>
        <taxon>Metazoa</taxon>
        <taxon>Ecdysozoa</taxon>
        <taxon>Arthropoda</taxon>
        <taxon>Crustacea</taxon>
        <taxon>Multicrustacea</taxon>
        <taxon>Malacostraca</taxon>
        <taxon>Eumalacostraca</taxon>
        <taxon>Eucarida</taxon>
        <taxon>Decapoda</taxon>
        <taxon>Pleocyemata</taxon>
        <taxon>Brachyura</taxon>
        <taxon>Eubrachyura</taxon>
        <taxon>Portunoidea</taxon>
        <taxon>Portunidae</taxon>
        <taxon>Portuninae</taxon>
        <taxon>Scylla</taxon>
    </lineage>
</organism>
<sequence length="125" mass="14005">MYDYNYSLAAEVGYKVSTASRQNNSGLVPCYSRDFNRSQYQSTVTTEWDLVCERRALYSTTQAAVEIGKLIGFFLTGYLSDMNCKVEYLFLCPASLNQGFDVAPVVWGCSKELVGQGLHCRYTGC</sequence>